<feature type="transmembrane region" description="Helical" evidence="1">
    <location>
        <begin position="116"/>
        <end position="135"/>
    </location>
</feature>
<feature type="transmembrane region" description="Helical" evidence="1">
    <location>
        <begin position="87"/>
        <end position="110"/>
    </location>
</feature>
<proteinExistence type="predicted"/>
<keyword evidence="1" id="KW-0472">Membrane</keyword>
<dbReference type="STRING" id="1602171.ST44_00405"/>
<feature type="transmembrane region" description="Helical" evidence="1">
    <location>
        <begin position="51"/>
        <end position="75"/>
    </location>
</feature>
<dbReference type="GeneID" id="93483780"/>
<keyword evidence="3" id="KW-1185">Reference proteome</keyword>
<keyword evidence="1" id="KW-1133">Transmembrane helix</keyword>
<name>A0A0D0J2Z7_9BACT</name>
<dbReference type="AlphaFoldDB" id="A0A0D0J2Z7"/>
<protein>
    <submittedName>
        <fullName evidence="2">Uncharacterized protein</fullName>
    </submittedName>
</protein>
<comment type="caution">
    <text evidence="2">The sequence shown here is derived from an EMBL/GenBank/DDBJ whole genome shotgun (WGS) entry which is preliminary data.</text>
</comment>
<dbReference type="RefSeq" id="WP_042517217.1">
    <property type="nucleotide sequence ID" value="NZ_JAXJLY010000106.1"/>
</dbReference>
<dbReference type="EMBL" id="JXQK01000008">
    <property type="protein sequence ID" value="KIP64953.1"/>
    <property type="molecule type" value="Genomic_DNA"/>
</dbReference>
<feature type="transmembrane region" description="Helical" evidence="1">
    <location>
        <begin position="12"/>
        <end position="31"/>
    </location>
</feature>
<gene>
    <name evidence="2" type="ORF">ST44_00405</name>
</gene>
<keyword evidence="1" id="KW-0812">Transmembrane</keyword>
<sequence length="146" mass="16124">MEENTLHPARKLLLGQLIAYLLLAVAVVVGFESDFLEVGACAQDVFVKYQVLMLMEVLTICFIPLALKMFGLSAVRRRLKADRVRGLVLFGSCRLAMIGVPLVANTILYYMSMSVAYGYMAIIGGLCFTFVYPSIGRCINETNIGE</sequence>
<evidence type="ECO:0000313" key="3">
    <source>
        <dbReference type="Proteomes" id="UP000032046"/>
    </source>
</evidence>
<organism evidence="2 3">
    <name type="scientific">Prevotella pectinovora</name>
    <dbReference type="NCBI Taxonomy" id="1602169"/>
    <lineage>
        <taxon>Bacteria</taxon>
        <taxon>Pseudomonadati</taxon>
        <taxon>Bacteroidota</taxon>
        <taxon>Bacteroidia</taxon>
        <taxon>Bacteroidales</taxon>
        <taxon>Prevotellaceae</taxon>
        <taxon>Prevotella</taxon>
    </lineage>
</organism>
<dbReference type="Proteomes" id="UP000032046">
    <property type="component" value="Unassembled WGS sequence"/>
</dbReference>
<reference evidence="2 3" key="1">
    <citation type="submission" date="2015-01" db="EMBL/GenBank/DDBJ databases">
        <title>Comparative genomics of non-oral Prevotella species.</title>
        <authorList>
            <person name="Accetto T."/>
            <person name="Nograsek B."/>
            <person name="Avgustin G."/>
        </authorList>
    </citation>
    <scope>NUCLEOTIDE SEQUENCE [LARGE SCALE GENOMIC DNA]</scope>
    <source>
        <strain evidence="2 3">P5-119</strain>
    </source>
</reference>
<evidence type="ECO:0000256" key="1">
    <source>
        <dbReference type="SAM" id="Phobius"/>
    </source>
</evidence>
<evidence type="ECO:0000313" key="2">
    <source>
        <dbReference type="EMBL" id="KIP64953.1"/>
    </source>
</evidence>
<accession>A0A0D0J2Z7</accession>